<feature type="compositionally biased region" description="Low complexity" evidence="1">
    <location>
        <begin position="36"/>
        <end position="62"/>
    </location>
</feature>
<keyword evidence="3" id="KW-1185">Reference proteome</keyword>
<organism evidence="2 3">
    <name type="scientific">Laodelphax striatellus</name>
    <name type="common">Small brown planthopper</name>
    <name type="synonym">Delphax striatella</name>
    <dbReference type="NCBI Taxonomy" id="195883"/>
    <lineage>
        <taxon>Eukaryota</taxon>
        <taxon>Metazoa</taxon>
        <taxon>Ecdysozoa</taxon>
        <taxon>Arthropoda</taxon>
        <taxon>Hexapoda</taxon>
        <taxon>Insecta</taxon>
        <taxon>Pterygota</taxon>
        <taxon>Neoptera</taxon>
        <taxon>Paraneoptera</taxon>
        <taxon>Hemiptera</taxon>
        <taxon>Auchenorrhyncha</taxon>
        <taxon>Fulgoroidea</taxon>
        <taxon>Delphacidae</taxon>
        <taxon>Criomorphinae</taxon>
        <taxon>Laodelphax</taxon>
    </lineage>
</organism>
<dbReference type="AlphaFoldDB" id="A0A482XVR0"/>
<name>A0A482XVR0_LAOST</name>
<accession>A0A482XVR0</accession>
<comment type="caution">
    <text evidence="2">The sequence shown here is derived from an EMBL/GenBank/DDBJ whole genome shotgun (WGS) entry which is preliminary data.</text>
</comment>
<evidence type="ECO:0000256" key="1">
    <source>
        <dbReference type="SAM" id="MobiDB-lite"/>
    </source>
</evidence>
<gene>
    <name evidence="2" type="ORF">LSTR_LSTR010958</name>
</gene>
<sequence>MVDCCPQQLPMYHNGHTYNQQQAIALQQYYHNNNNNNIQYLNNNNQYSPTSSTSSSSSYNGYPSPPGPDFNRRVHTYAGFNNDHLLNRNYAYGGGGGGYVAGRMYGSRSFAAATQHHMHMYHPAAMHNGYYVPDTQVTR</sequence>
<evidence type="ECO:0000313" key="3">
    <source>
        <dbReference type="Proteomes" id="UP000291343"/>
    </source>
</evidence>
<protein>
    <submittedName>
        <fullName evidence="2">Uncharacterized protein</fullName>
    </submittedName>
</protein>
<evidence type="ECO:0000313" key="2">
    <source>
        <dbReference type="EMBL" id="RZF49228.1"/>
    </source>
</evidence>
<dbReference type="Proteomes" id="UP000291343">
    <property type="component" value="Unassembled WGS sequence"/>
</dbReference>
<dbReference type="InParanoid" id="A0A482XVR0"/>
<dbReference type="EMBL" id="QKKF02000247">
    <property type="protein sequence ID" value="RZF49228.1"/>
    <property type="molecule type" value="Genomic_DNA"/>
</dbReference>
<feature type="region of interest" description="Disordered" evidence="1">
    <location>
        <begin position="36"/>
        <end position="70"/>
    </location>
</feature>
<proteinExistence type="predicted"/>
<reference evidence="2 3" key="1">
    <citation type="journal article" date="2017" name="Gigascience">
        <title>Genome sequence of the small brown planthopper, Laodelphax striatellus.</title>
        <authorList>
            <person name="Zhu J."/>
            <person name="Jiang F."/>
            <person name="Wang X."/>
            <person name="Yang P."/>
            <person name="Bao Y."/>
            <person name="Zhao W."/>
            <person name="Wang W."/>
            <person name="Lu H."/>
            <person name="Wang Q."/>
            <person name="Cui N."/>
            <person name="Li J."/>
            <person name="Chen X."/>
            <person name="Luo L."/>
            <person name="Yu J."/>
            <person name="Kang L."/>
            <person name="Cui F."/>
        </authorList>
    </citation>
    <scope>NUCLEOTIDE SEQUENCE [LARGE SCALE GENOMIC DNA]</scope>
    <source>
        <strain evidence="2">Lst14</strain>
    </source>
</reference>